<sequence length="282" mass="31745">MRITTINIEINKLVRSWQKQGLSVGLIPTMGCLHQGHMSLVHHSQTTMDKTLVYIFTNPMQFNDWNDYLNYPKTSEADLALLESTQVDAVFMPSEQEVYPHGFDNITQVHPNIAPDTHHLESDCRLGHFTGVLTVLTKMFSIIQADQAFLGEKDYDQLTLVRNMAEDLNLYTQVIGVPTVREKSGLAMSSRNTLLNQQQKAIAPVIYQTLTQAAYALKEGASIQKIEQQSEQTLNQAGFKSEYFRVLTPKLKIPTAADKQLTLLTAAYLGNIRLIDNLSCSR</sequence>
<dbReference type="InterPro" id="IPR042176">
    <property type="entry name" value="Pantoate_ligase_C"/>
</dbReference>
<dbReference type="GO" id="GO:0015940">
    <property type="term" value="P:pantothenate biosynthetic process"/>
    <property type="evidence" value="ECO:0007669"/>
    <property type="project" value="UniProtKB-UniRule"/>
</dbReference>
<comment type="catalytic activity">
    <reaction evidence="7 8">
        <text>(R)-pantoate + beta-alanine + ATP = (R)-pantothenate + AMP + diphosphate + H(+)</text>
        <dbReference type="Rhea" id="RHEA:10912"/>
        <dbReference type="ChEBI" id="CHEBI:15378"/>
        <dbReference type="ChEBI" id="CHEBI:15980"/>
        <dbReference type="ChEBI" id="CHEBI:29032"/>
        <dbReference type="ChEBI" id="CHEBI:30616"/>
        <dbReference type="ChEBI" id="CHEBI:33019"/>
        <dbReference type="ChEBI" id="CHEBI:57966"/>
        <dbReference type="ChEBI" id="CHEBI:456215"/>
        <dbReference type="EC" id="6.3.2.1"/>
    </reaction>
</comment>
<dbReference type="InterPro" id="IPR003721">
    <property type="entry name" value="Pantoate_ligase"/>
</dbReference>
<evidence type="ECO:0000313" key="9">
    <source>
        <dbReference type="EMBL" id="ALB24185.1"/>
    </source>
</evidence>
<dbReference type="Proteomes" id="UP000029558">
    <property type="component" value="Chromosome"/>
</dbReference>
<dbReference type="OrthoDB" id="9773087at2"/>
<dbReference type="AlphaFoldDB" id="A0A1L6TF93"/>
<dbReference type="InterPro" id="IPR014729">
    <property type="entry name" value="Rossmann-like_a/b/a_fold"/>
</dbReference>
<evidence type="ECO:0000256" key="3">
    <source>
        <dbReference type="ARBA" id="ARBA00022598"/>
    </source>
</evidence>
<dbReference type="EC" id="6.3.2.1" evidence="8"/>
<comment type="subcellular location">
    <subcellularLocation>
        <location evidence="8">Cytoplasm</location>
    </subcellularLocation>
</comment>
<comment type="function">
    <text evidence="8">Catalyzes the condensation of pantoate with beta-alanine in an ATP-dependent reaction via a pantoyl-adenylate intermediate.</text>
</comment>
<evidence type="ECO:0000256" key="8">
    <source>
        <dbReference type="HAMAP-Rule" id="MF_00158"/>
    </source>
</evidence>
<dbReference type="NCBIfam" id="TIGR00018">
    <property type="entry name" value="panC"/>
    <property type="match status" value="1"/>
</dbReference>
<dbReference type="HAMAP" id="MF_00158">
    <property type="entry name" value="PanC"/>
    <property type="match status" value="1"/>
</dbReference>
<feature type="active site" description="Proton donor" evidence="8">
    <location>
        <position position="37"/>
    </location>
</feature>
<dbReference type="GO" id="GO:0005829">
    <property type="term" value="C:cytosol"/>
    <property type="evidence" value="ECO:0007669"/>
    <property type="project" value="TreeGrafter"/>
</dbReference>
<name>A0A1L6TF93_PISSA</name>
<comment type="subunit">
    <text evidence="8">Homodimer.</text>
</comment>
<feature type="binding site" evidence="8">
    <location>
        <begin position="188"/>
        <end position="191"/>
    </location>
    <ligand>
        <name>ATP</name>
        <dbReference type="ChEBI" id="CHEBI:30616"/>
    </ligand>
</feature>
<keyword evidence="8" id="KW-0963">Cytoplasm</keyword>
<evidence type="ECO:0000313" key="10">
    <source>
        <dbReference type="Proteomes" id="UP000029558"/>
    </source>
</evidence>
<keyword evidence="3 8" id="KW-0436">Ligase</keyword>
<keyword evidence="4 8" id="KW-0566">Pantothenate biosynthesis</keyword>
<comment type="pathway">
    <text evidence="1 8">Cofactor biosynthesis; (R)-pantothenate biosynthesis; (R)-pantothenate from (R)-pantoate and beta-alanine: step 1/1.</text>
</comment>
<accession>A0A1L6TF93</accession>
<dbReference type="GO" id="GO:0004592">
    <property type="term" value="F:pantoate-beta-alanine ligase activity"/>
    <property type="evidence" value="ECO:0007669"/>
    <property type="project" value="UniProtKB-UniRule"/>
</dbReference>
<dbReference type="EMBL" id="CP012508">
    <property type="protein sequence ID" value="ALB24185.1"/>
    <property type="molecule type" value="Genomic_DNA"/>
</dbReference>
<evidence type="ECO:0000256" key="4">
    <source>
        <dbReference type="ARBA" id="ARBA00022655"/>
    </source>
</evidence>
<evidence type="ECO:0000256" key="7">
    <source>
        <dbReference type="ARBA" id="ARBA00048258"/>
    </source>
</evidence>
<gene>
    <name evidence="8" type="primary">panC</name>
    <name evidence="9" type="ORF">KU39_3012</name>
</gene>
<dbReference type="PANTHER" id="PTHR21299:SF1">
    <property type="entry name" value="PANTOATE--BETA-ALANINE LIGASE"/>
    <property type="match status" value="1"/>
</dbReference>
<dbReference type="SUPFAM" id="SSF52374">
    <property type="entry name" value="Nucleotidylyl transferase"/>
    <property type="match status" value="1"/>
</dbReference>
<feature type="binding site" evidence="8">
    <location>
        <position position="157"/>
    </location>
    <ligand>
        <name>(R)-pantoate</name>
        <dbReference type="ChEBI" id="CHEBI:15980"/>
    </ligand>
</feature>
<dbReference type="Gene3D" id="3.30.1300.10">
    <property type="entry name" value="Pantoate-beta-alanine ligase, C-terminal domain"/>
    <property type="match status" value="1"/>
</dbReference>
<evidence type="ECO:0000256" key="5">
    <source>
        <dbReference type="ARBA" id="ARBA00022741"/>
    </source>
</evidence>
<comment type="miscellaneous">
    <text evidence="8">The reaction proceeds by a bi uni uni bi ping pong mechanism.</text>
</comment>
<feature type="binding site" evidence="8">
    <location>
        <begin position="151"/>
        <end position="154"/>
    </location>
    <ligand>
        <name>ATP</name>
        <dbReference type="ChEBI" id="CHEBI:30616"/>
    </ligand>
</feature>
<dbReference type="RefSeq" id="WP_017377543.1">
    <property type="nucleotide sequence ID" value="NZ_CP012508.1"/>
</dbReference>
<keyword evidence="5 8" id="KW-0547">Nucleotide-binding</keyword>
<dbReference type="GO" id="GO:0005524">
    <property type="term" value="F:ATP binding"/>
    <property type="evidence" value="ECO:0007669"/>
    <property type="project" value="UniProtKB-KW"/>
</dbReference>
<evidence type="ECO:0000256" key="6">
    <source>
        <dbReference type="ARBA" id="ARBA00022840"/>
    </source>
</evidence>
<keyword evidence="6 8" id="KW-0067">ATP-binding</keyword>
<proteinExistence type="inferred from homology"/>
<evidence type="ECO:0000256" key="1">
    <source>
        <dbReference type="ARBA" id="ARBA00004990"/>
    </source>
</evidence>
<reference evidence="9 10" key="1">
    <citation type="journal article" date="2014" name="Genome Announc.">
        <title>Comparative Genome Analysis of Two Isolates of the Fish Pathogen Piscirickettsia salmonis from Different Hosts Reveals Major Differences in Virulence-Associated Secretion Systems.</title>
        <authorList>
            <person name="Bohle H."/>
            <person name="Henriquez P."/>
            <person name="Grothusen H."/>
            <person name="Navas E."/>
            <person name="Sandoval A."/>
            <person name="Bustamante F."/>
            <person name="Bustos P."/>
            <person name="Mancilla M."/>
        </authorList>
    </citation>
    <scope>NUCLEOTIDE SEQUENCE [LARGE SCALE GENOMIC DNA]</scope>
    <source>
        <strain evidence="10">B1-32597</strain>
    </source>
</reference>
<protein>
    <recommendedName>
        <fullName evidence="8">Pantothenate synthetase</fullName>
        <shortName evidence="8">PS</shortName>
        <ecNumber evidence="8">6.3.2.1</ecNumber>
    </recommendedName>
    <alternativeName>
        <fullName evidence="8">Pantoate--beta-alanine ligase</fullName>
    </alternativeName>
    <alternativeName>
        <fullName evidence="8">Pantoate-activating enzyme</fullName>
    </alternativeName>
</protein>
<comment type="similarity">
    <text evidence="2 8">Belongs to the pantothenate synthetase family.</text>
</comment>
<feature type="binding site" evidence="8">
    <location>
        <begin position="30"/>
        <end position="37"/>
    </location>
    <ligand>
        <name>ATP</name>
        <dbReference type="ChEBI" id="CHEBI:30616"/>
    </ligand>
</feature>
<organism evidence="9 10">
    <name type="scientific">Piscirickettsia salmonis</name>
    <dbReference type="NCBI Taxonomy" id="1238"/>
    <lineage>
        <taxon>Bacteria</taxon>
        <taxon>Pseudomonadati</taxon>
        <taxon>Pseudomonadota</taxon>
        <taxon>Gammaproteobacteria</taxon>
        <taxon>Thiotrichales</taxon>
        <taxon>Piscirickettsiaceae</taxon>
        <taxon>Piscirickettsia</taxon>
    </lineage>
</organism>
<feature type="binding site" evidence="8">
    <location>
        <position position="180"/>
    </location>
    <ligand>
        <name>ATP</name>
        <dbReference type="ChEBI" id="CHEBI:30616"/>
    </ligand>
</feature>
<feature type="binding site" evidence="8">
    <location>
        <position position="61"/>
    </location>
    <ligand>
        <name>beta-alanine</name>
        <dbReference type="ChEBI" id="CHEBI:57966"/>
    </ligand>
</feature>
<feature type="binding site" evidence="8">
    <location>
        <position position="61"/>
    </location>
    <ligand>
        <name>(R)-pantoate</name>
        <dbReference type="ChEBI" id="CHEBI:15980"/>
    </ligand>
</feature>
<dbReference type="PANTHER" id="PTHR21299">
    <property type="entry name" value="CYTIDYLATE KINASE/PANTOATE-BETA-ALANINE LIGASE"/>
    <property type="match status" value="1"/>
</dbReference>
<dbReference type="Gene3D" id="3.40.50.620">
    <property type="entry name" value="HUPs"/>
    <property type="match status" value="1"/>
</dbReference>
<dbReference type="Pfam" id="PF02569">
    <property type="entry name" value="Pantoate_ligase"/>
    <property type="match status" value="1"/>
</dbReference>
<evidence type="ECO:0000256" key="2">
    <source>
        <dbReference type="ARBA" id="ARBA00009256"/>
    </source>
</evidence>